<feature type="non-terminal residue" evidence="5">
    <location>
        <position position="148"/>
    </location>
</feature>
<evidence type="ECO:0000256" key="2">
    <source>
        <dbReference type="ARBA" id="ARBA00023157"/>
    </source>
</evidence>
<gene>
    <name evidence="5" type="ORF">GSLYS_00021863001</name>
</gene>
<name>A0AAV2IQI9_LYMST</name>
<dbReference type="InterPro" id="IPR000742">
    <property type="entry name" value="EGF"/>
</dbReference>
<feature type="domain" description="EGF-like" evidence="4">
    <location>
        <begin position="120"/>
        <end position="148"/>
    </location>
</feature>
<evidence type="ECO:0000256" key="1">
    <source>
        <dbReference type="ARBA" id="ARBA00022536"/>
    </source>
</evidence>
<evidence type="ECO:0000259" key="4">
    <source>
        <dbReference type="PROSITE" id="PS50026"/>
    </source>
</evidence>
<keyword evidence="6" id="KW-1185">Reference proteome</keyword>
<dbReference type="PANTHER" id="PTHR24043:SF8">
    <property type="entry name" value="EGF-LIKE DOMAIN-CONTAINING PROTEIN"/>
    <property type="match status" value="1"/>
</dbReference>
<protein>
    <recommendedName>
        <fullName evidence="4">EGF-like domain-containing protein</fullName>
    </recommendedName>
</protein>
<organism evidence="5 6">
    <name type="scientific">Lymnaea stagnalis</name>
    <name type="common">Great pond snail</name>
    <name type="synonym">Helix stagnalis</name>
    <dbReference type="NCBI Taxonomy" id="6523"/>
    <lineage>
        <taxon>Eukaryota</taxon>
        <taxon>Metazoa</taxon>
        <taxon>Spiralia</taxon>
        <taxon>Lophotrochozoa</taxon>
        <taxon>Mollusca</taxon>
        <taxon>Gastropoda</taxon>
        <taxon>Heterobranchia</taxon>
        <taxon>Euthyneura</taxon>
        <taxon>Panpulmonata</taxon>
        <taxon>Hygrophila</taxon>
        <taxon>Lymnaeoidea</taxon>
        <taxon>Lymnaeidae</taxon>
        <taxon>Lymnaea</taxon>
    </lineage>
</organism>
<feature type="non-terminal residue" evidence="5">
    <location>
        <position position="1"/>
    </location>
</feature>
<dbReference type="InterPro" id="IPR000152">
    <property type="entry name" value="EGF-type_Asp/Asn_hydroxyl_site"/>
</dbReference>
<keyword evidence="2" id="KW-1015">Disulfide bond</keyword>
<evidence type="ECO:0000313" key="6">
    <source>
        <dbReference type="Proteomes" id="UP001497497"/>
    </source>
</evidence>
<dbReference type="PANTHER" id="PTHR24043">
    <property type="entry name" value="SCAVENGER RECEPTOR CLASS F"/>
    <property type="match status" value="1"/>
</dbReference>
<comment type="caution">
    <text evidence="3">Lacks conserved residue(s) required for the propagation of feature annotation.</text>
</comment>
<dbReference type="Proteomes" id="UP001497497">
    <property type="component" value="Unassembled WGS sequence"/>
</dbReference>
<reference evidence="5 6" key="1">
    <citation type="submission" date="2024-04" db="EMBL/GenBank/DDBJ databases">
        <authorList>
            <consortium name="Genoscope - CEA"/>
            <person name="William W."/>
        </authorList>
    </citation>
    <scope>NUCLEOTIDE SEQUENCE [LARGE SCALE GENOMIC DNA]</scope>
</reference>
<accession>A0AAV2IQI9</accession>
<comment type="caution">
    <text evidence="5">The sequence shown here is derived from an EMBL/GenBank/DDBJ whole genome shotgun (WGS) entry which is preliminary data.</text>
</comment>
<dbReference type="PRINTS" id="PR00011">
    <property type="entry name" value="EGFLAMININ"/>
</dbReference>
<dbReference type="Gene3D" id="2.170.300.10">
    <property type="entry name" value="Tie2 ligand-binding domain superfamily"/>
    <property type="match status" value="1"/>
</dbReference>
<evidence type="ECO:0000256" key="3">
    <source>
        <dbReference type="PROSITE-ProRule" id="PRU00076"/>
    </source>
</evidence>
<dbReference type="AlphaFoldDB" id="A0AAV2IQI9"/>
<proteinExistence type="predicted"/>
<dbReference type="InterPro" id="IPR018097">
    <property type="entry name" value="EGF_Ca-bd_CS"/>
</dbReference>
<dbReference type="CDD" id="cd00054">
    <property type="entry name" value="EGF_CA"/>
    <property type="match status" value="1"/>
</dbReference>
<dbReference type="GO" id="GO:0005044">
    <property type="term" value="F:scavenger receptor activity"/>
    <property type="evidence" value="ECO:0007669"/>
    <property type="project" value="InterPro"/>
</dbReference>
<dbReference type="PROSITE" id="PS00010">
    <property type="entry name" value="ASX_HYDROXYL"/>
    <property type="match status" value="1"/>
</dbReference>
<dbReference type="Gene3D" id="2.10.25.10">
    <property type="entry name" value="Laminin"/>
    <property type="match status" value="1"/>
</dbReference>
<dbReference type="GO" id="GO:0005509">
    <property type="term" value="F:calcium ion binding"/>
    <property type="evidence" value="ECO:0007669"/>
    <property type="project" value="InterPro"/>
</dbReference>
<dbReference type="PROSITE" id="PS50026">
    <property type="entry name" value="EGF_3"/>
    <property type="match status" value="1"/>
</dbReference>
<dbReference type="EMBL" id="CAXITT010001426">
    <property type="protein sequence ID" value="CAL1548546.1"/>
    <property type="molecule type" value="Genomic_DNA"/>
</dbReference>
<keyword evidence="1 3" id="KW-0245">EGF-like domain</keyword>
<dbReference type="PROSITE" id="PS01187">
    <property type="entry name" value="EGF_CA"/>
    <property type="match status" value="1"/>
</dbReference>
<sequence>ECRNWTWGENCTEPCTCDYKNTETCDNYNGTCVCKPGFDGQICSAQINPCLQTPNPCGEHRECFFLNGSYECSSSSECGNWTWGDNCNKLCGCNHNNTEMCSANGTCLCRPGFKGASCHEDDECVEFNPCDPNAECINTEGGFSCQCL</sequence>
<evidence type="ECO:0000313" key="5">
    <source>
        <dbReference type="EMBL" id="CAL1548546.1"/>
    </source>
</evidence>
<dbReference type="InterPro" id="IPR042635">
    <property type="entry name" value="MEGF10/SREC1/2-like"/>
</dbReference>